<dbReference type="Proteomes" id="UP000192276">
    <property type="component" value="Unassembled WGS sequence"/>
</dbReference>
<proteinExistence type="predicted"/>
<feature type="region of interest" description="Disordered" evidence="1">
    <location>
        <begin position="246"/>
        <end position="292"/>
    </location>
</feature>
<dbReference type="STRING" id="550983.A4R26_00200"/>
<evidence type="ECO:0000313" key="4">
    <source>
        <dbReference type="Proteomes" id="UP000192276"/>
    </source>
</evidence>
<dbReference type="EMBL" id="LWBP01000001">
    <property type="protein sequence ID" value="OQP68268.1"/>
    <property type="molecule type" value="Genomic_DNA"/>
</dbReference>
<feature type="compositionally biased region" description="Polar residues" evidence="1">
    <location>
        <begin position="20"/>
        <end position="57"/>
    </location>
</feature>
<evidence type="ECO:0000259" key="2">
    <source>
        <dbReference type="Pfam" id="PF13699"/>
    </source>
</evidence>
<feature type="region of interest" description="Disordered" evidence="1">
    <location>
        <begin position="1"/>
        <end position="59"/>
    </location>
</feature>
<dbReference type="InterPro" id="IPR025295">
    <property type="entry name" value="eCIS_core_dom"/>
</dbReference>
<evidence type="ECO:0000256" key="1">
    <source>
        <dbReference type="SAM" id="MobiDB-lite"/>
    </source>
</evidence>
<dbReference type="AlphaFoldDB" id="A0A1V9GCT2"/>
<reference evidence="4" key="1">
    <citation type="submission" date="2016-04" db="EMBL/GenBank/DDBJ databases">
        <authorList>
            <person name="Chen L."/>
            <person name="Zhuang W."/>
            <person name="Wang G."/>
        </authorList>
    </citation>
    <scope>NUCLEOTIDE SEQUENCE [LARGE SCALE GENOMIC DNA]</scope>
    <source>
        <strain evidence="4">208</strain>
    </source>
</reference>
<organism evidence="3 4">
    <name type="scientific">Niastella populi</name>
    <dbReference type="NCBI Taxonomy" id="550983"/>
    <lineage>
        <taxon>Bacteria</taxon>
        <taxon>Pseudomonadati</taxon>
        <taxon>Bacteroidota</taxon>
        <taxon>Chitinophagia</taxon>
        <taxon>Chitinophagales</taxon>
        <taxon>Chitinophagaceae</taxon>
        <taxon>Niastella</taxon>
    </lineage>
</organism>
<evidence type="ECO:0000313" key="3">
    <source>
        <dbReference type="EMBL" id="OQP68268.1"/>
    </source>
</evidence>
<protein>
    <recommendedName>
        <fullName evidence="2">eCIS core domain-containing protein</fullName>
    </recommendedName>
</protein>
<gene>
    <name evidence="3" type="ORF">A4R26_00200</name>
</gene>
<dbReference type="OrthoDB" id="292792at2"/>
<comment type="caution">
    <text evidence="3">The sequence shown here is derived from an EMBL/GenBank/DDBJ whole genome shotgun (WGS) entry which is preliminary data.</text>
</comment>
<accession>A0A1V9GCT2</accession>
<sequence>MRTVILKKKDDSKTNTTDTIIGSTANPLQPKQPANNPLQLQTEETATSQPKQNNTGLPDNLKAGVEALSGFSMDDVKVHFNSEKPTQLQALAYAQGTDIHIAPGQEKHLPHEAWHVVQQKQGRVQATMQMKQGIAVNDDKGLEEEADVMGDRAVQMKTVAHGEGCGCAGCQKAPAITAHSAPSQLTAVVQGKWKCNDCDEEGPGKPKKKCPECNSTNISEVQEGRQAFGTWWENLTSVRRQELLREHGSHEEEGGLVTKKNQGGGGKGNQHSNGVANAMKQIRKKYDRGEYD</sequence>
<dbReference type="Pfam" id="PF13699">
    <property type="entry name" value="eCIS_core"/>
    <property type="match status" value="1"/>
</dbReference>
<keyword evidence="4" id="KW-1185">Reference proteome</keyword>
<dbReference type="RefSeq" id="WP_081158431.1">
    <property type="nucleotide sequence ID" value="NZ_LWBP01000001.1"/>
</dbReference>
<name>A0A1V9GCT2_9BACT</name>
<feature type="domain" description="eCIS core" evidence="2">
    <location>
        <begin position="57"/>
        <end position="122"/>
    </location>
</feature>